<dbReference type="InterPro" id="IPR036589">
    <property type="entry name" value="HCY_dom_sf"/>
</dbReference>
<feature type="non-terminal residue" evidence="1">
    <location>
        <position position="54"/>
    </location>
</feature>
<dbReference type="SUPFAM" id="SSF82282">
    <property type="entry name" value="Homocysteine S-methyltransferase"/>
    <property type="match status" value="1"/>
</dbReference>
<evidence type="ECO:0008006" key="2">
    <source>
        <dbReference type="Google" id="ProtNLM"/>
    </source>
</evidence>
<dbReference type="AlphaFoldDB" id="A0A381W7N3"/>
<protein>
    <recommendedName>
        <fullName evidence="2">Hcy-binding domain-containing protein</fullName>
    </recommendedName>
</protein>
<dbReference type="EMBL" id="UINC01010946">
    <property type="protein sequence ID" value="SVA48495.1"/>
    <property type="molecule type" value="Genomic_DNA"/>
</dbReference>
<organism evidence="1">
    <name type="scientific">marine metagenome</name>
    <dbReference type="NCBI Taxonomy" id="408172"/>
    <lineage>
        <taxon>unclassified sequences</taxon>
        <taxon>metagenomes</taxon>
        <taxon>ecological metagenomes</taxon>
    </lineage>
</organism>
<evidence type="ECO:0000313" key="1">
    <source>
        <dbReference type="EMBL" id="SVA48495.1"/>
    </source>
</evidence>
<accession>A0A381W7N3</accession>
<dbReference type="PANTHER" id="PTHR46120">
    <property type="entry name" value="BETAINE--HOMOCYSTEINE S-METHYLTRANSFERASE 1"/>
    <property type="match status" value="1"/>
</dbReference>
<gene>
    <name evidence="1" type="ORF">METZ01_LOCUS101349</name>
</gene>
<name>A0A381W7N3_9ZZZZ</name>
<sequence length="54" mass="6089">MSKDLISRLNAGPVICAEGYLFAMERRGYLQAGAFVPEVVLEHPEVVTQLHREF</sequence>
<proteinExistence type="predicted"/>
<dbReference type="GO" id="GO:0009086">
    <property type="term" value="P:methionine biosynthetic process"/>
    <property type="evidence" value="ECO:0007669"/>
    <property type="project" value="TreeGrafter"/>
</dbReference>
<dbReference type="InterPro" id="IPR051524">
    <property type="entry name" value="BHMT"/>
</dbReference>
<dbReference type="GO" id="GO:0047150">
    <property type="term" value="F:betaine-homocysteine S-methyltransferase activity"/>
    <property type="evidence" value="ECO:0007669"/>
    <property type="project" value="TreeGrafter"/>
</dbReference>
<dbReference type="PANTHER" id="PTHR46120:SF4">
    <property type="entry name" value="HCY-BINDING DOMAIN-CONTAINING PROTEIN"/>
    <property type="match status" value="1"/>
</dbReference>
<reference evidence="1" key="1">
    <citation type="submission" date="2018-05" db="EMBL/GenBank/DDBJ databases">
        <authorList>
            <person name="Lanie J.A."/>
            <person name="Ng W.-L."/>
            <person name="Kazmierczak K.M."/>
            <person name="Andrzejewski T.M."/>
            <person name="Davidsen T.M."/>
            <person name="Wayne K.J."/>
            <person name="Tettelin H."/>
            <person name="Glass J.I."/>
            <person name="Rusch D."/>
            <person name="Podicherti R."/>
            <person name="Tsui H.-C.T."/>
            <person name="Winkler M.E."/>
        </authorList>
    </citation>
    <scope>NUCLEOTIDE SEQUENCE</scope>
</reference>
<dbReference type="Gene3D" id="3.20.20.330">
    <property type="entry name" value="Homocysteine-binding-like domain"/>
    <property type="match status" value="1"/>
</dbReference>